<dbReference type="KEGG" id="ssin:G7078_08600"/>
<dbReference type="AlphaFoldDB" id="A0A6G7ZPH8"/>
<reference evidence="2 3" key="1">
    <citation type="submission" date="2020-03" db="EMBL/GenBank/DDBJ databases">
        <title>Sphingomonas sp. nov., isolated from fish.</title>
        <authorList>
            <person name="Hyun D.-W."/>
            <person name="Bae J.-W."/>
        </authorList>
    </citation>
    <scope>NUCLEOTIDE SEQUENCE [LARGE SCALE GENOMIC DNA]</scope>
    <source>
        <strain evidence="2 3">HDW15C</strain>
    </source>
</reference>
<keyword evidence="1" id="KW-1133">Transmembrane helix</keyword>
<sequence>MSAVRQKLRALPADESGATAIEYGLIAALIVIAMIGALSSLGGGTTGGWTKLSQTVTNASSS</sequence>
<dbReference type="EMBL" id="CP049871">
    <property type="protein sequence ID" value="QIL02835.1"/>
    <property type="molecule type" value="Genomic_DNA"/>
</dbReference>
<keyword evidence="1" id="KW-0472">Membrane</keyword>
<dbReference type="RefSeq" id="WP_166095071.1">
    <property type="nucleotide sequence ID" value="NZ_CP049871.1"/>
</dbReference>
<dbReference type="InterPro" id="IPR007047">
    <property type="entry name" value="Flp_Fap"/>
</dbReference>
<protein>
    <submittedName>
        <fullName evidence="2">Flp family type IVb pilin</fullName>
    </submittedName>
</protein>
<gene>
    <name evidence="2" type="ORF">G7078_08600</name>
</gene>
<dbReference type="Pfam" id="PF04964">
    <property type="entry name" value="Flp_Fap"/>
    <property type="match status" value="1"/>
</dbReference>
<feature type="transmembrane region" description="Helical" evidence="1">
    <location>
        <begin position="20"/>
        <end position="41"/>
    </location>
</feature>
<evidence type="ECO:0000313" key="2">
    <source>
        <dbReference type="EMBL" id="QIL02835.1"/>
    </source>
</evidence>
<evidence type="ECO:0000256" key="1">
    <source>
        <dbReference type="SAM" id="Phobius"/>
    </source>
</evidence>
<evidence type="ECO:0000313" key="3">
    <source>
        <dbReference type="Proteomes" id="UP000502502"/>
    </source>
</evidence>
<dbReference type="Proteomes" id="UP000502502">
    <property type="component" value="Chromosome"/>
</dbReference>
<name>A0A6G7ZPH8_9SPHN</name>
<keyword evidence="1" id="KW-0812">Transmembrane</keyword>
<organism evidence="2 3">
    <name type="scientific">Sphingomonas sinipercae</name>
    <dbReference type="NCBI Taxonomy" id="2714944"/>
    <lineage>
        <taxon>Bacteria</taxon>
        <taxon>Pseudomonadati</taxon>
        <taxon>Pseudomonadota</taxon>
        <taxon>Alphaproteobacteria</taxon>
        <taxon>Sphingomonadales</taxon>
        <taxon>Sphingomonadaceae</taxon>
        <taxon>Sphingomonas</taxon>
    </lineage>
</organism>
<keyword evidence="3" id="KW-1185">Reference proteome</keyword>
<accession>A0A6G7ZPH8</accession>
<proteinExistence type="predicted"/>